<comment type="caution">
    <text evidence="2">The sequence shown here is derived from an EMBL/GenBank/DDBJ whole genome shotgun (WGS) entry which is preliminary data.</text>
</comment>
<feature type="non-terminal residue" evidence="2">
    <location>
        <position position="1"/>
    </location>
</feature>
<name>A0A699VKQ5_TANCI</name>
<protein>
    <submittedName>
        <fullName evidence="2">Uncharacterized protein</fullName>
    </submittedName>
</protein>
<gene>
    <name evidence="2" type="ORF">Tci_906027</name>
</gene>
<evidence type="ECO:0000313" key="2">
    <source>
        <dbReference type="EMBL" id="GFD34058.1"/>
    </source>
</evidence>
<sequence length="85" mass="9301">TELSAEQVFWSQNSGNSKEPNLSSSNAIVEVPKQLPKVSMVNSSLKKLKFHLASFDVVSKKEPLLQLSLKARGGLSTQKLASEMK</sequence>
<accession>A0A699VKQ5</accession>
<organism evidence="2">
    <name type="scientific">Tanacetum cinerariifolium</name>
    <name type="common">Dalmatian daisy</name>
    <name type="synonym">Chrysanthemum cinerariifolium</name>
    <dbReference type="NCBI Taxonomy" id="118510"/>
    <lineage>
        <taxon>Eukaryota</taxon>
        <taxon>Viridiplantae</taxon>
        <taxon>Streptophyta</taxon>
        <taxon>Embryophyta</taxon>
        <taxon>Tracheophyta</taxon>
        <taxon>Spermatophyta</taxon>
        <taxon>Magnoliopsida</taxon>
        <taxon>eudicotyledons</taxon>
        <taxon>Gunneridae</taxon>
        <taxon>Pentapetalae</taxon>
        <taxon>asterids</taxon>
        <taxon>campanulids</taxon>
        <taxon>Asterales</taxon>
        <taxon>Asteraceae</taxon>
        <taxon>Asteroideae</taxon>
        <taxon>Anthemideae</taxon>
        <taxon>Anthemidinae</taxon>
        <taxon>Tanacetum</taxon>
    </lineage>
</organism>
<evidence type="ECO:0000256" key="1">
    <source>
        <dbReference type="SAM" id="MobiDB-lite"/>
    </source>
</evidence>
<reference evidence="2" key="1">
    <citation type="journal article" date="2019" name="Sci. Rep.">
        <title>Draft genome of Tanacetum cinerariifolium, the natural source of mosquito coil.</title>
        <authorList>
            <person name="Yamashiro T."/>
            <person name="Shiraishi A."/>
            <person name="Satake H."/>
            <person name="Nakayama K."/>
        </authorList>
    </citation>
    <scope>NUCLEOTIDE SEQUENCE</scope>
</reference>
<dbReference type="EMBL" id="BKCJ011442224">
    <property type="protein sequence ID" value="GFD34058.1"/>
    <property type="molecule type" value="Genomic_DNA"/>
</dbReference>
<dbReference type="AlphaFoldDB" id="A0A699VKQ5"/>
<proteinExistence type="predicted"/>
<feature type="region of interest" description="Disordered" evidence="1">
    <location>
        <begin position="1"/>
        <end position="23"/>
    </location>
</feature>